<proteinExistence type="predicted"/>
<gene>
    <name evidence="1" type="ORF">JOC47_002564</name>
</gene>
<accession>A0A938XQ22</accession>
<reference evidence="1" key="1">
    <citation type="submission" date="2021-01" db="EMBL/GenBank/DDBJ databases">
        <title>Genomic Encyclopedia of Type Strains, Phase IV (KMG-IV): sequencing the most valuable type-strain genomes for metagenomic binning, comparative biology and taxonomic classification.</title>
        <authorList>
            <person name="Goeker M."/>
        </authorList>
    </citation>
    <scope>NUCLEOTIDE SEQUENCE</scope>
    <source>
        <strain evidence="1">DSM 23230</strain>
    </source>
</reference>
<evidence type="ECO:0000313" key="1">
    <source>
        <dbReference type="EMBL" id="MBM7557698.1"/>
    </source>
</evidence>
<evidence type="ECO:0008006" key="3">
    <source>
        <dbReference type="Google" id="ProtNLM"/>
    </source>
</evidence>
<dbReference type="AlphaFoldDB" id="A0A938XQ22"/>
<dbReference type="RefSeq" id="WP_204702442.1">
    <property type="nucleotide sequence ID" value="NZ_JAFBDQ010000015.1"/>
</dbReference>
<organism evidence="1 2">
    <name type="scientific">Halanaerobacter jeridensis</name>
    <dbReference type="NCBI Taxonomy" id="706427"/>
    <lineage>
        <taxon>Bacteria</taxon>
        <taxon>Bacillati</taxon>
        <taxon>Bacillota</taxon>
        <taxon>Clostridia</taxon>
        <taxon>Halanaerobiales</taxon>
        <taxon>Halobacteroidaceae</taxon>
        <taxon>Halanaerobacter</taxon>
    </lineage>
</organism>
<dbReference type="EMBL" id="JAFBDQ010000015">
    <property type="protein sequence ID" value="MBM7557698.1"/>
    <property type="molecule type" value="Genomic_DNA"/>
</dbReference>
<keyword evidence="2" id="KW-1185">Reference proteome</keyword>
<comment type="caution">
    <text evidence="1">The sequence shown here is derived from an EMBL/GenBank/DDBJ whole genome shotgun (WGS) entry which is preliminary data.</text>
</comment>
<protein>
    <recommendedName>
        <fullName evidence="3">YjcQ protein</fullName>
    </recommendedName>
</protein>
<sequence>MEEFLDFIYKNKQGKNPYETKRYVSFSQLEKAGYSKTDIFNYITEANKKGLIYAGNDIFGERRVTLSSKGKFYVEHITKKVVN</sequence>
<name>A0A938XQ22_9FIRM</name>
<dbReference type="Proteomes" id="UP000774000">
    <property type="component" value="Unassembled WGS sequence"/>
</dbReference>
<evidence type="ECO:0000313" key="2">
    <source>
        <dbReference type="Proteomes" id="UP000774000"/>
    </source>
</evidence>